<organism evidence="2 3">
    <name type="scientific">Orbilia oligospora</name>
    <name type="common">Nematode-trapping fungus</name>
    <name type="synonym">Arthrobotrys oligospora</name>
    <dbReference type="NCBI Taxonomy" id="2813651"/>
    <lineage>
        <taxon>Eukaryota</taxon>
        <taxon>Fungi</taxon>
        <taxon>Dikarya</taxon>
        <taxon>Ascomycota</taxon>
        <taxon>Pezizomycotina</taxon>
        <taxon>Orbiliomycetes</taxon>
        <taxon>Orbiliales</taxon>
        <taxon>Orbiliaceae</taxon>
        <taxon>Orbilia</taxon>
    </lineage>
</organism>
<dbReference type="InterPro" id="IPR002110">
    <property type="entry name" value="Ankyrin_rpt"/>
</dbReference>
<gene>
    <name evidence="2" type="ORF">TWF191_000116</name>
</gene>
<comment type="caution">
    <text evidence="2">The sequence shown here is derived from an EMBL/GenBank/DDBJ whole genome shotgun (WGS) entry which is preliminary data.</text>
</comment>
<reference evidence="2 3" key="1">
    <citation type="submission" date="2019-06" db="EMBL/GenBank/DDBJ databases">
        <authorList>
            <person name="Palmer J.M."/>
        </authorList>
    </citation>
    <scope>NUCLEOTIDE SEQUENCE [LARGE SCALE GENOMIC DNA]</scope>
    <source>
        <strain evidence="2 3">TWF191</strain>
    </source>
</reference>
<feature type="compositionally biased region" description="Polar residues" evidence="1">
    <location>
        <begin position="72"/>
        <end position="91"/>
    </location>
</feature>
<feature type="compositionally biased region" description="Polar residues" evidence="1">
    <location>
        <begin position="133"/>
        <end position="157"/>
    </location>
</feature>
<feature type="compositionally biased region" description="Polar residues" evidence="1">
    <location>
        <begin position="291"/>
        <end position="300"/>
    </location>
</feature>
<feature type="region of interest" description="Disordered" evidence="1">
    <location>
        <begin position="527"/>
        <end position="553"/>
    </location>
</feature>
<name>A0A6G1M3F0_ORBOL</name>
<dbReference type="Proteomes" id="UP000483672">
    <property type="component" value="Unassembled WGS sequence"/>
</dbReference>
<evidence type="ECO:0000313" key="2">
    <source>
        <dbReference type="EMBL" id="KAF3232345.1"/>
    </source>
</evidence>
<proteinExistence type="predicted"/>
<dbReference type="AlphaFoldDB" id="A0A6G1M3F0"/>
<feature type="region of interest" description="Disordered" evidence="1">
    <location>
        <begin position="181"/>
        <end position="269"/>
    </location>
</feature>
<sequence length="821" mass="91322">MDRLLRRKPVKPAKPEQYVLRDPSYYQPSQLQLTTRTEEHSSLHRPPAYHENVEKPTESAVATIKSLEATYNRRSSSISYPSPKTQNGEFKSPSDSKPASKEQIRPQQESAHLRRRSTTTGSKTTNYGAESVASGSHRNPGNLSESTSPQGRTTNGTEVTEATNTYTSYNEASYPINGQAAGVSETRSLRSTRHSRHSSDSKQPHAAWTRLSGFNGFEEPSAANSPNPSGIRPPSFADSPSNPSIRPPSFAENASNPSIRPPSFADVALTPPHEESAKLTKQLFKEKLQWSTNSQLFPSEPTSPEPLPGTESDIPPWARTGTTSPISIEKDDDDLSICSEDSYVEKERTKYYETMVTEAVNIRDWKAAKGHAAKLKEILGLQKEQSKLDLQAQSNYYLLCATIHYMLAELDDALFWVGKIPQKKSTDPMTLMNRFNMEAAIAIRKGDLIKAFAISRKSGKYGRKFGLEKETNHAHYLSQLICLKREDASEAQFYGQMITEKDFKLPIFIETIDSPPEDEPVKLKRTPEEVYPEESLLETPLLPPKDPRRSPNIGEALFSKAGLTLRDRPKPTGSKFTAEYQGGTINWTTGIRLAIEADDDSESACYLYRTVYINEPINSPANTPDDPYPANPNSPPLEYAILTYKNYAAMAIIKQKKAKLEDDSFESQIIQVAVSRDCLPVIVALLQAGVDPDKVGTVDKITALEKAASASHYGACQYLLAHGADPLKIGPTQKNALKLAIQGNLTPAREKVIKLLLGSLKSKEHYKTVEGYLKAFNIKKDLGTPESIYPKSFLQLNPIWNSHITRLLTEYLEAFSHLKEE</sequence>
<feature type="compositionally biased region" description="Basic residues" evidence="1">
    <location>
        <begin position="1"/>
        <end position="11"/>
    </location>
</feature>
<accession>A0A6G1M3F0</accession>
<evidence type="ECO:0000256" key="1">
    <source>
        <dbReference type="SAM" id="MobiDB-lite"/>
    </source>
</evidence>
<dbReference type="SMART" id="SM00248">
    <property type="entry name" value="ANK"/>
    <property type="match status" value="3"/>
</dbReference>
<dbReference type="SUPFAM" id="SSF48403">
    <property type="entry name" value="Ankyrin repeat"/>
    <property type="match status" value="1"/>
</dbReference>
<feature type="compositionally biased region" description="Basic and acidic residues" evidence="1">
    <location>
        <begin position="92"/>
        <end position="104"/>
    </location>
</feature>
<dbReference type="InterPro" id="IPR036770">
    <property type="entry name" value="Ankyrin_rpt-contain_sf"/>
</dbReference>
<dbReference type="Gene3D" id="1.25.40.20">
    <property type="entry name" value="Ankyrin repeat-containing domain"/>
    <property type="match status" value="1"/>
</dbReference>
<feature type="region of interest" description="Disordered" evidence="1">
    <location>
        <begin position="1"/>
        <end position="157"/>
    </location>
</feature>
<dbReference type="Pfam" id="PF12796">
    <property type="entry name" value="Ank_2"/>
    <property type="match status" value="1"/>
</dbReference>
<feature type="region of interest" description="Disordered" evidence="1">
    <location>
        <begin position="291"/>
        <end position="330"/>
    </location>
</feature>
<evidence type="ECO:0000313" key="3">
    <source>
        <dbReference type="Proteomes" id="UP000483672"/>
    </source>
</evidence>
<feature type="compositionally biased region" description="Polar residues" evidence="1">
    <location>
        <begin position="26"/>
        <end position="35"/>
    </location>
</feature>
<dbReference type="EMBL" id="WIPF01000001">
    <property type="protein sequence ID" value="KAF3232345.1"/>
    <property type="molecule type" value="Genomic_DNA"/>
</dbReference>
<protein>
    <submittedName>
        <fullName evidence="2">Uncharacterized protein</fullName>
    </submittedName>
</protein>